<dbReference type="CDD" id="cd24161">
    <property type="entry name" value="NUDIX_ADPRase_Ndx2"/>
    <property type="match status" value="1"/>
</dbReference>
<reference evidence="10" key="1">
    <citation type="journal article" date="2019" name="Int. J. Syst. Evol. Microbiol.">
        <title>The Global Catalogue of Microorganisms (GCM) 10K type strain sequencing project: providing services to taxonomists for standard genome sequencing and annotation.</title>
        <authorList>
            <consortium name="The Broad Institute Genomics Platform"/>
            <consortium name="The Broad Institute Genome Sequencing Center for Infectious Disease"/>
            <person name="Wu L."/>
            <person name="Ma J."/>
        </authorList>
    </citation>
    <scope>NUCLEOTIDE SEQUENCE [LARGE SCALE GENOMIC DNA]</scope>
    <source>
        <strain evidence="10">CECT 8010</strain>
    </source>
</reference>
<comment type="cofactor">
    <cofactor evidence="2">
        <name>Mg(2+)</name>
        <dbReference type="ChEBI" id="CHEBI:18420"/>
    </cofactor>
</comment>
<comment type="similarity">
    <text evidence="3">Belongs to the Nudix hydrolase family. NudK subfamily.</text>
</comment>
<sequence>MAVDESVNPWQIVDATVAYDNPWIQVIHHNVINPSGGKGIYGKVHFKNKAIGVVAVDADRNTYLVGQYRFPINIYSWEIPEGGCPEHTDSLETAKRELLEETGLKADNWLQLGSSYLSNSVSDEYAEYFLATGLTQHQAEPEETEQLVLKKLPLDDVFTMIDNGTITDTLSILALQKLQLLLLQGKVNL</sequence>
<evidence type="ECO:0000313" key="10">
    <source>
        <dbReference type="Proteomes" id="UP001595906"/>
    </source>
</evidence>
<dbReference type="SUPFAM" id="SSF55811">
    <property type="entry name" value="Nudix"/>
    <property type="match status" value="1"/>
</dbReference>
<dbReference type="PANTHER" id="PTHR11839:SF18">
    <property type="entry name" value="NUDIX HYDROLASE DOMAIN-CONTAINING PROTEIN"/>
    <property type="match status" value="1"/>
</dbReference>
<evidence type="ECO:0000256" key="6">
    <source>
        <dbReference type="ARBA" id="ARBA00032162"/>
    </source>
</evidence>
<keyword evidence="10" id="KW-1185">Reference proteome</keyword>
<evidence type="ECO:0000256" key="3">
    <source>
        <dbReference type="ARBA" id="ARBA00007275"/>
    </source>
</evidence>
<evidence type="ECO:0000256" key="4">
    <source>
        <dbReference type="ARBA" id="ARBA00016377"/>
    </source>
</evidence>
<keyword evidence="5" id="KW-0378">Hydrolase</keyword>
<evidence type="ECO:0000256" key="5">
    <source>
        <dbReference type="ARBA" id="ARBA00022801"/>
    </source>
</evidence>
<dbReference type="InterPro" id="IPR015797">
    <property type="entry name" value="NUDIX_hydrolase-like_dom_sf"/>
</dbReference>
<evidence type="ECO:0000256" key="1">
    <source>
        <dbReference type="ARBA" id="ARBA00000847"/>
    </source>
</evidence>
<comment type="caution">
    <text evidence="9">The sequence shown here is derived from an EMBL/GenBank/DDBJ whole genome shotgun (WGS) entry which is preliminary data.</text>
</comment>
<protein>
    <recommendedName>
        <fullName evidence="4">GDP-mannose pyrophosphatase</fullName>
    </recommendedName>
    <alternativeName>
        <fullName evidence="6">GDP-mannose hydrolase</fullName>
    </alternativeName>
    <alternativeName>
        <fullName evidence="7">GDPMK</fullName>
    </alternativeName>
</protein>
<dbReference type="Gene3D" id="3.90.79.10">
    <property type="entry name" value="Nucleoside Triphosphate Pyrophosphohydrolase"/>
    <property type="match status" value="1"/>
</dbReference>
<gene>
    <name evidence="9" type="ORF">ACFOW1_00575</name>
</gene>
<feature type="domain" description="Nudix hydrolase" evidence="8">
    <location>
        <begin position="46"/>
        <end position="174"/>
    </location>
</feature>
<dbReference type="PROSITE" id="PS51462">
    <property type="entry name" value="NUDIX"/>
    <property type="match status" value="1"/>
</dbReference>
<proteinExistence type="inferred from homology"/>
<name>A0ABV8PQD6_9BACT</name>
<accession>A0ABV8PQD6</accession>
<dbReference type="InterPro" id="IPR000086">
    <property type="entry name" value="NUDIX_hydrolase_dom"/>
</dbReference>
<evidence type="ECO:0000256" key="7">
    <source>
        <dbReference type="ARBA" id="ARBA00032272"/>
    </source>
</evidence>
<evidence type="ECO:0000313" key="9">
    <source>
        <dbReference type="EMBL" id="MFC4230364.1"/>
    </source>
</evidence>
<dbReference type="RefSeq" id="WP_379011471.1">
    <property type="nucleotide sequence ID" value="NZ_JBHSDC010000002.1"/>
</dbReference>
<organism evidence="9 10">
    <name type="scientific">Parasediminibacterium paludis</name>
    <dbReference type="NCBI Taxonomy" id="908966"/>
    <lineage>
        <taxon>Bacteria</taxon>
        <taxon>Pseudomonadati</taxon>
        <taxon>Bacteroidota</taxon>
        <taxon>Chitinophagia</taxon>
        <taxon>Chitinophagales</taxon>
        <taxon>Chitinophagaceae</taxon>
        <taxon>Parasediminibacterium</taxon>
    </lineage>
</organism>
<evidence type="ECO:0000259" key="8">
    <source>
        <dbReference type="PROSITE" id="PS51462"/>
    </source>
</evidence>
<evidence type="ECO:0000256" key="2">
    <source>
        <dbReference type="ARBA" id="ARBA00001946"/>
    </source>
</evidence>
<dbReference type="EMBL" id="JBHSDC010000002">
    <property type="protein sequence ID" value="MFC4230364.1"/>
    <property type="molecule type" value="Genomic_DNA"/>
</dbReference>
<dbReference type="Proteomes" id="UP001595906">
    <property type="component" value="Unassembled WGS sequence"/>
</dbReference>
<dbReference type="Pfam" id="PF00293">
    <property type="entry name" value="NUDIX"/>
    <property type="match status" value="1"/>
</dbReference>
<comment type="catalytic activity">
    <reaction evidence="1">
        <text>GDP-alpha-D-mannose + H2O = alpha-D-mannose 1-phosphate + GMP + 2 H(+)</text>
        <dbReference type="Rhea" id="RHEA:27978"/>
        <dbReference type="ChEBI" id="CHEBI:15377"/>
        <dbReference type="ChEBI" id="CHEBI:15378"/>
        <dbReference type="ChEBI" id="CHEBI:57527"/>
        <dbReference type="ChEBI" id="CHEBI:58115"/>
        <dbReference type="ChEBI" id="CHEBI:58409"/>
    </reaction>
</comment>
<dbReference type="PANTHER" id="PTHR11839">
    <property type="entry name" value="UDP/ADP-SUGAR PYROPHOSPHATASE"/>
    <property type="match status" value="1"/>
</dbReference>